<proteinExistence type="predicted"/>
<dbReference type="InterPro" id="IPR020103">
    <property type="entry name" value="PsdUridine_synth_cat_dom_sf"/>
</dbReference>
<dbReference type="PANTHER" id="PTHR21600:SF89">
    <property type="entry name" value="RIBOSOMAL LARGE SUBUNIT PSEUDOURIDINE SYNTHASE A"/>
    <property type="match status" value="1"/>
</dbReference>
<gene>
    <name evidence="2" type="ORF">HG543_32525</name>
</gene>
<dbReference type="Pfam" id="PF00849">
    <property type="entry name" value="PseudoU_synth_2"/>
    <property type="match status" value="1"/>
</dbReference>
<protein>
    <submittedName>
        <fullName evidence="2">RluA family pseudouridine synthase</fullName>
    </submittedName>
</protein>
<keyword evidence="3" id="KW-1185">Reference proteome</keyword>
<dbReference type="EMBL" id="JABBJJ010000192">
    <property type="protein sequence ID" value="NMO19566.1"/>
    <property type="molecule type" value="Genomic_DNA"/>
</dbReference>
<reference evidence="2 3" key="1">
    <citation type="submission" date="2020-04" db="EMBL/GenBank/DDBJ databases">
        <title>Draft genome of Pyxidicoccus fallax type strain.</title>
        <authorList>
            <person name="Whitworth D.E."/>
        </authorList>
    </citation>
    <scope>NUCLEOTIDE SEQUENCE [LARGE SCALE GENOMIC DNA]</scope>
    <source>
        <strain evidence="2 3">DSM 14698</strain>
    </source>
</reference>
<evidence type="ECO:0000259" key="1">
    <source>
        <dbReference type="Pfam" id="PF00849"/>
    </source>
</evidence>
<evidence type="ECO:0000313" key="2">
    <source>
        <dbReference type="EMBL" id="NMO19566.1"/>
    </source>
</evidence>
<comment type="caution">
    <text evidence="2">The sequence shown here is derived from an EMBL/GenBank/DDBJ whole genome shotgun (WGS) entry which is preliminary data.</text>
</comment>
<feature type="domain" description="Pseudouridine synthase RsuA/RluA-like" evidence="1">
    <location>
        <begin position="299"/>
        <end position="446"/>
    </location>
</feature>
<dbReference type="CDD" id="cd02869">
    <property type="entry name" value="PseudoU_synth_RluA_like"/>
    <property type="match status" value="1"/>
</dbReference>
<dbReference type="SUPFAM" id="SSF55120">
    <property type="entry name" value="Pseudouridine synthase"/>
    <property type="match status" value="1"/>
</dbReference>
<dbReference type="PANTHER" id="PTHR21600">
    <property type="entry name" value="MITOCHONDRIAL RNA PSEUDOURIDINE SYNTHASE"/>
    <property type="match status" value="1"/>
</dbReference>
<dbReference type="InterPro" id="IPR006145">
    <property type="entry name" value="PsdUridine_synth_RsuA/RluA"/>
</dbReference>
<sequence length="493" mass="54077">MGIGWETALSLADHPRPGTIASGGPLLVEGDLVSAAPPPDVVTYFEPPPAPAELPARLASPFDPSPPHPLARRAAEELQQLLHRGDTAAGFDPRVLEAPGGGKMFGVLVVATKDGRIGYLRGFSGMLDGRWHVDGFAPPLFDPVARDTFWPEGQEELRALALRHASSRDRVEVEHLRAERSRQLWRRLTDSYVLPNARGEQQSLTSLFEPDAPPGGAGDCAAPKLFAWAYAHHLRPLALAEFWWGAPPLNAERRAGEYYPACQSKCGKVLPYMLEGLAVEPAPPGTVHELRRVFEDAWLLIVDKPHGLPSAPSRHAPRRDSALVRLQQESSAALRVVHELDTEASGLLLLAKDPETHAALRRQLARREADLRHVAWLEGTVSGDHGIIELPLRPTGDEGLRQHIDTTHGKHAVTEWRVTQRTGTRTRVSLLPRTRLVHQLRAHAAHPLGLAAPIVGDAVYGHADARLLLHAEALSFTHPRTGERLDFESRPPF</sequence>
<organism evidence="2 3">
    <name type="scientific">Pyxidicoccus fallax</name>
    <dbReference type="NCBI Taxonomy" id="394095"/>
    <lineage>
        <taxon>Bacteria</taxon>
        <taxon>Pseudomonadati</taxon>
        <taxon>Myxococcota</taxon>
        <taxon>Myxococcia</taxon>
        <taxon>Myxococcales</taxon>
        <taxon>Cystobacterineae</taxon>
        <taxon>Myxococcaceae</taxon>
        <taxon>Pyxidicoccus</taxon>
    </lineage>
</organism>
<dbReference type="GO" id="GO:0009982">
    <property type="term" value="F:pseudouridine synthase activity"/>
    <property type="evidence" value="ECO:0007669"/>
    <property type="project" value="InterPro"/>
</dbReference>
<dbReference type="GO" id="GO:0000455">
    <property type="term" value="P:enzyme-directed rRNA pseudouridine synthesis"/>
    <property type="evidence" value="ECO:0007669"/>
    <property type="project" value="TreeGrafter"/>
</dbReference>
<dbReference type="GO" id="GO:0003723">
    <property type="term" value="F:RNA binding"/>
    <property type="evidence" value="ECO:0007669"/>
    <property type="project" value="InterPro"/>
</dbReference>
<dbReference type="Proteomes" id="UP000518300">
    <property type="component" value="Unassembled WGS sequence"/>
</dbReference>
<dbReference type="GO" id="GO:0140098">
    <property type="term" value="F:catalytic activity, acting on RNA"/>
    <property type="evidence" value="ECO:0007669"/>
    <property type="project" value="UniProtKB-ARBA"/>
</dbReference>
<dbReference type="AlphaFoldDB" id="A0A848LP92"/>
<accession>A0A848LP92</accession>
<name>A0A848LP92_9BACT</name>
<evidence type="ECO:0000313" key="3">
    <source>
        <dbReference type="Proteomes" id="UP000518300"/>
    </source>
</evidence>
<dbReference type="InterPro" id="IPR050188">
    <property type="entry name" value="RluA_PseudoU_synthase"/>
</dbReference>
<dbReference type="Gene3D" id="3.30.2350.10">
    <property type="entry name" value="Pseudouridine synthase"/>
    <property type="match status" value="1"/>
</dbReference>